<proteinExistence type="predicted"/>
<dbReference type="PRINTS" id="PR00035">
    <property type="entry name" value="HTHGNTR"/>
</dbReference>
<dbReference type="InterPro" id="IPR000524">
    <property type="entry name" value="Tscrpt_reg_HTH_GntR"/>
</dbReference>
<keyword evidence="6" id="KW-1185">Reference proteome</keyword>
<dbReference type="Proteomes" id="UP000236919">
    <property type="component" value="Unassembled WGS sequence"/>
</dbReference>
<gene>
    <name evidence="5" type="ORF">CYD53_107130</name>
</gene>
<dbReference type="Pfam" id="PF00392">
    <property type="entry name" value="GntR"/>
    <property type="match status" value="1"/>
</dbReference>
<protein>
    <submittedName>
        <fullName evidence="5">Regulatory GntR family protein</fullName>
    </submittedName>
</protein>
<evidence type="ECO:0000256" key="2">
    <source>
        <dbReference type="ARBA" id="ARBA00023125"/>
    </source>
</evidence>
<evidence type="ECO:0000313" key="6">
    <source>
        <dbReference type="Proteomes" id="UP000236919"/>
    </source>
</evidence>
<dbReference type="PANTHER" id="PTHR43537">
    <property type="entry name" value="TRANSCRIPTIONAL REGULATOR, GNTR FAMILY"/>
    <property type="match status" value="1"/>
</dbReference>
<reference evidence="5 6" key="1">
    <citation type="submission" date="2018-01" db="EMBL/GenBank/DDBJ databases">
        <title>Genomic Encyclopedia of Type Strains, Phase III (KMG-III): the genomes of soil and plant-associated and newly described type strains.</title>
        <authorList>
            <person name="Whitman W."/>
        </authorList>
    </citation>
    <scope>NUCLEOTIDE SEQUENCE [LARGE SCALE GENOMIC DNA]</scope>
    <source>
        <strain evidence="5 6">1131</strain>
    </source>
</reference>
<dbReference type="GO" id="GO:0003700">
    <property type="term" value="F:DNA-binding transcription factor activity"/>
    <property type="evidence" value="ECO:0007669"/>
    <property type="project" value="InterPro"/>
</dbReference>
<dbReference type="GO" id="GO:0003677">
    <property type="term" value="F:DNA binding"/>
    <property type="evidence" value="ECO:0007669"/>
    <property type="project" value="UniProtKB-KW"/>
</dbReference>
<feature type="non-terminal residue" evidence="5">
    <location>
        <position position="96"/>
    </location>
</feature>
<dbReference type="Gene3D" id="1.10.10.10">
    <property type="entry name" value="Winged helix-like DNA-binding domain superfamily/Winged helix DNA-binding domain"/>
    <property type="match status" value="1"/>
</dbReference>
<evidence type="ECO:0000313" key="5">
    <source>
        <dbReference type="EMBL" id="POR51347.1"/>
    </source>
</evidence>
<dbReference type="InterPro" id="IPR036388">
    <property type="entry name" value="WH-like_DNA-bd_sf"/>
</dbReference>
<dbReference type="SMART" id="SM00345">
    <property type="entry name" value="HTH_GNTR"/>
    <property type="match status" value="1"/>
</dbReference>
<comment type="caution">
    <text evidence="5">The sequence shown here is derived from an EMBL/GenBank/DDBJ whole genome shotgun (WGS) entry which is preliminary data.</text>
</comment>
<dbReference type="EMBL" id="PQFZ01000007">
    <property type="protein sequence ID" value="POR51347.1"/>
    <property type="molecule type" value="Genomic_DNA"/>
</dbReference>
<dbReference type="PROSITE" id="PS50949">
    <property type="entry name" value="HTH_GNTR"/>
    <property type="match status" value="1"/>
</dbReference>
<sequence>MSEAVAEYPRITRRTLHEEVLERLRDMIIEGRLEPGQRINEGQVGAQLGVSRTPLREAIKTLASEGLVEILPAKGAIVRKFTAKDLAQILQVLKTL</sequence>
<dbReference type="SUPFAM" id="SSF46785">
    <property type="entry name" value="Winged helix' DNA-binding domain"/>
    <property type="match status" value="1"/>
</dbReference>
<organism evidence="5 6">
    <name type="scientific">Bosea psychrotolerans</name>
    <dbReference type="NCBI Taxonomy" id="1871628"/>
    <lineage>
        <taxon>Bacteria</taxon>
        <taxon>Pseudomonadati</taxon>
        <taxon>Pseudomonadota</taxon>
        <taxon>Alphaproteobacteria</taxon>
        <taxon>Hyphomicrobiales</taxon>
        <taxon>Boseaceae</taxon>
        <taxon>Bosea</taxon>
    </lineage>
</organism>
<keyword evidence="2" id="KW-0238">DNA-binding</keyword>
<evidence type="ECO:0000259" key="4">
    <source>
        <dbReference type="PROSITE" id="PS50949"/>
    </source>
</evidence>
<accession>A0A2S4MA36</accession>
<dbReference type="AlphaFoldDB" id="A0A2S4MA36"/>
<keyword evidence="3" id="KW-0804">Transcription</keyword>
<dbReference type="CDD" id="cd07377">
    <property type="entry name" value="WHTH_GntR"/>
    <property type="match status" value="1"/>
</dbReference>
<dbReference type="InterPro" id="IPR036390">
    <property type="entry name" value="WH_DNA-bd_sf"/>
</dbReference>
<feature type="domain" description="HTH gntR-type" evidence="4">
    <location>
        <begin position="14"/>
        <end position="81"/>
    </location>
</feature>
<dbReference type="PANTHER" id="PTHR43537:SF50">
    <property type="entry name" value="TRANSCRIPTIONAL REGULATORY PROTEIN"/>
    <property type="match status" value="1"/>
</dbReference>
<name>A0A2S4MA36_9HYPH</name>
<evidence type="ECO:0000256" key="3">
    <source>
        <dbReference type="ARBA" id="ARBA00023163"/>
    </source>
</evidence>
<dbReference type="RefSeq" id="WP_181011873.1">
    <property type="nucleotide sequence ID" value="NZ_PQFZ01000007.1"/>
</dbReference>
<evidence type="ECO:0000256" key="1">
    <source>
        <dbReference type="ARBA" id="ARBA00023015"/>
    </source>
</evidence>
<keyword evidence="1" id="KW-0805">Transcription regulation</keyword>